<evidence type="ECO:0000313" key="1">
    <source>
        <dbReference type="EMBL" id="SVE09899.1"/>
    </source>
</evidence>
<gene>
    <name evidence="1" type="ORF">METZ01_LOCUS462753</name>
</gene>
<dbReference type="EMBL" id="UINC01194018">
    <property type="protein sequence ID" value="SVE09899.1"/>
    <property type="molecule type" value="Genomic_DNA"/>
</dbReference>
<accession>A0A383AQS8</accession>
<organism evidence="1">
    <name type="scientific">marine metagenome</name>
    <dbReference type="NCBI Taxonomy" id="408172"/>
    <lineage>
        <taxon>unclassified sequences</taxon>
        <taxon>metagenomes</taxon>
        <taxon>ecological metagenomes</taxon>
    </lineage>
</organism>
<feature type="non-terminal residue" evidence="1">
    <location>
        <position position="152"/>
    </location>
</feature>
<sequence length="152" mass="16627">VLDLHISRFKTGCQAGSQAGEPSLVCQSYRTDQDNLDKKFKIASPLNILIWKFLSRFFSHVQILALQRAPRVQRVAGLPQPLAAHEVARQRQVEGRSCIQEGIIDAGLSTPIGAAAKEFVHHLPILALNVPGLRVQLLIGILQVHEAGVGSR</sequence>
<dbReference type="AlphaFoldDB" id="A0A383AQS8"/>
<feature type="non-terminal residue" evidence="1">
    <location>
        <position position="1"/>
    </location>
</feature>
<protein>
    <submittedName>
        <fullName evidence="1">Uncharacterized protein</fullName>
    </submittedName>
</protein>
<name>A0A383AQS8_9ZZZZ</name>
<proteinExistence type="predicted"/>
<reference evidence="1" key="1">
    <citation type="submission" date="2018-05" db="EMBL/GenBank/DDBJ databases">
        <authorList>
            <person name="Lanie J.A."/>
            <person name="Ng W.-L."/>
            <person name="Kazmierczak K.M."/>
            <person name="Andrzejewski T.M."/>
            <person name="Davidsen T.M."/>
            <person name="Wayne K.J."/>
            <person name="Tettelin H."/>
            <person name="Glass J.I."/>
            <person name="Rusch D."/>
            <person name="Podicherti R."/>
            <person name="Tsui H.-C.T."/>
            <person name="Winkler M.E."/>
        </authorList>
    </citation>
    <scope>NUCLEOTIDE SEQUENCE</scope>
</reference>